<evidence type="ECO:0000313" key="7">
    <source>
        <dbReference type="EMBL" id="OTI63025.1"/>
    </source>
</evidence>
<feature type="transmembrane region" description="Helical" evidence="5">
    <location>
        <begin position="84"/>
        <end position="103"/>
    </location>
</feature>
<dbReference type="InterPro" id="IPR022764">
    <property type="entry name" value="Peptidase_S54_rhomboid_dom"/>
</dbReference>
<keyword evidence="3 5" id="KW-1133">Transmembrane helix</keyword>
<accession>A0A241XRQ6</accession>
<proteinExistence type="predicted"/>
<comment type="subcellular location">
    <subcellularLocation>
        <location evidence="1">Membrane</location>
        <topology evidence="1">Multi-pass membrane protein</topology>
    </subcellularLocation>
</comment>
<dbReference type="GO" id="GO:0006508">
    <property type="term" value="P:proteolysis"/>
    <property type="evidence" value="ECO:0007669"/>
    <property type="project" value="UniProtKB-KW"/>
</dbReference>
<evidence type="ECO:0000313" key="8">
    <source>
        <dbReference type="Proteomes" id="UP000194857"/>
    </source>
</evidence>
<dbReference type="EMBL" id="NFFZ01000004">
    <property type="protein sequence ID" value="OTI63025.1"/>
    <property type="molecule type" value="Genomic_DNA"/>
</dbReference>
<dbReference type="InterPro" id="IPR035952">
    <property type="entry name" value="Rhomboid-like_sf"/>
</dbReference>
<name>A0A241XRQ6_PSEAI</name>
<reference evidence="7 8" key="1">
    <citation type="submission" date="2017-05" db="EMBL/GenBank/DDBJ databases">
        <authorList>
            <person name="Song R."/>
            <person name="Chenine A.L."/>
            <person name="Ruprecht R.M."/>
        </authorList>
    </citation>
    <scope>NUCLEOTIDE SEQUENCE [LARGE SCALE GENOMIC DNA]</scope>
    <source>
        <strain evidence="7 8">S567_C10_BS</strain>
    </source>
</reference>
<dbReference type="Gene3D" id="1.20.1540.10">
    <property type="entry name" value="Rhomboid-like"/>
    <property type="match status" value="1"/>
</dbReference>
<keyword evidence="4 5" id="KW-0472">Membrane</keyword>
<evidence type="ECO:0000259" key="6">
    <source>
        <dbReference type="Pfam" id="PF01694"/>
    </source>
</evidence>
<dbReference type="Pfam" id="PF01694">
    <property type="entry name" value="Rhomboid"/>
    <property type="match status" value="1"/>
</dbReference>
<dbReference type="AlphaFoldDB" id="A0A241XRQ6"/>
<dbReference type="Proteomes" id="UP000194857">
    <property type="component" value="Unassembled WGS sequence"/>
</dbReference>
<feature type="domain" description="Peptidase S54 rhomboid" evidence="6">
    <location>
        <begin position="49"/>
        <end position="176"/>
    </location>
</feature>
<sequence>MRTWLRPRLNTIACIAGVMVLLQLLNSVTGSALNGWGVVPRQLSSLPGILAAPWLHAGWVHLLNNLSGLVVLGCLVSLGTVKRFLAASCFIIVTSGVLVWLLARPGMHLGASGWVFGLWGLLLGQAWFTRSVGNLVVALIVMFFYGGLVFGLLPRTAISFEYHVFGALCVVLYAAMSRPEVDARQGARRNLWN</sequence>
<evidence type="ECO:0000256" key="1">
    <source>
        <dbReference type="ARBA" id="ARBA00004141"/>
    </source>
</evidence>
<gene>
    <name evidence="7" type="ORF">CAZ10_09265</name>
</gene>
<feature type="transmembrane region" description="Helical" evidence="5">
    <location>
        <begin position="109"/>
        <end position="128"/>
    </location>
</feature>
<dbReference type="GO" id="GO:0004252">
    <property type="term" value="F:serine-type endopeptidase activity"/>
    <property type="evidence" value="ECO:0007669"/>
    <property type="project" value="InterPro"/>
</dbReference>
<feature type="transmembrane region" description="Helical" evidence="5">
    <location>
        <begin position="159"/>
        <end position="176"/>
    </location>
</feature>
<feature type="transmembrane region" description="Helical" evidence="5">
    <location>
        <begin position="135"/>
        <end position="153"/>
    </location>
</feature>
<organism evidence="7 8">
    <name type="scientific">Pseudomonas aeruginosa</name>
    <dbReference type="NCBI Taxonomy" id="287"/>
    <lineage>
        <taxon>Bacteria</taxon>
        <taxon>Pseudomonadati</taxon>
        <taxon>Pseudomonadota</taxon>
        <taxon>Gammaproteobacteria</taxon>
        <taxon>Pseudomonadales</taxon>
        <taxon>Pseudomonadaceae</taxon>
        <taxon>Pseudomonas</taxon>
    </lineage>
</organism>
<keyword evidence="7" id="KW-0378">Hydrolase</keyword>
<dbReference type="GO" id="GO:0016020">
    <property type="term" value="C:membrane"/>
    <property type="evidence" value="ECO:0007669"/>
    <property type="project" value="UniProtKB-SubCell"/>
</dbReference>
<keyword evidence="2 5" id="KW-0812">Transmembrane</keyword>
<evidence type="ECO:0000256" key="2">
    <source>
        <dbReference type="ARBA" id="ARBA00022692"/>
    </source>
</evidence>
<evidence type="ECO:0000256" key="4">
    <source>
        <dbReference type="ARBA" id="ARBA00023136"/>
    </source>
</evidence>
<evidence type="ECO:0000256" key="5">
    <source>
        <dbReference type="SAM" id="Phobius"/>
    </source>
</evidence>
<comment type="caution">
    <text evidence="7">The sequence shown here is derived from an EMBL/GenBank/DDBJ whole genome shotgun (WGS) entry which is preliminary data.</text>
</comment>
<protein>
    <submittedName>
        <fullName evidence="7">Rhomboid family intramembrane serine protease</fullName>
    </submittedName>
</protein>
<dbReference type="RefSeq" id="WP_086250754.1">
    <property type="nucleotide sequence ID" value="NZ_NFFZ01000004.1"/>
</dbReference>
<feature type="transmembrane region" description="Helical" evidence="5">
    <location>
        <begin position="54"/>
        <end position="77"/>
    </location>
</feature>
<keyword evidence="7" id="KW-0645">Protease</keyword>
<dbReference type="SUPFAM" id="SSF144091">
    <property type="entry name" value="Rhomboid-like"/>
    <property type="match status" value="1"/>
</dbReference>
<evidence type="ECO:0000256" key="3">
    <source>
        <dbReference type="ARBA" id="ARBA00022989"/>
    </source>
</evidence>